<accession>A0A9X2HJG8</accession>
<organism evidence="1 2">
    <name type="scientific">Sphingomonas tagetis</name>
    <dbReference type="NCBI Taxonomy" id="2949092"/>
    <lineage>
        <taxon>Bacteria</taxon>
        <taxon>Pseudomonadati</taxon>
        <taxon>Pseudomonadota</taxon>
        <taxon>Alphaproteobacteria</taxon>
        <taxon>Sphingomonadales</taxon>
        <taxon>Sphingomonadaceae</taxon>
        <taxon>Sphingomonas</taxon>
    </lineage>
</organism>
<name>A0A9X2HJG8_9SPHN</name>
<evidence type="ECO:0000313" key="2">
    <source>
        <dbReference type="Proteomes" id="UP001139451"/>
    </source>
</evidence>
<sequence>MEIKKIAAHALEIGTAIAKLHPATAGLAVAAEKVVALVDEIRETAELSPDDARKLEEAREQLEARVNAHADATAANLAD</sequence>
<protein>
    <submittedName>
        <fullName evidence="1">Uncharacterized protein</fullName>
    </submittedName>
</protein>
<dbReference type="AlphaFoldDB" id="A0A9X2HJG8"/>
<reference evidence="1" key="1">
    <citation type="submission" date="2022-05" db="EMBL/GenBank/DDBJ databases">
        <title>Sphingomonas sp. strain MG17 Genome sequencing and assembly.</title>
        <authorList>
            <person name="Kim I."/>
        </authorList>
    </citation>
    <scope>NUCLEOTIDE SEQUENCE</scope>
    <source>
        <strain evidence="1">MG17</strain>
    </source>
</reference>
<dbReference type="EMBL" id="JAMLDX010000014">
    <property type="protein sequence ID" value="MCP3731993.1"/>
    <property type="molecule type" value="Genomic_DNA"/>
</dbReference>
<dbReference type="Proteomes" id="UP001139451">
    <property type="component" value="Unassembled WGS sequence"/>
</dbReference>
<comment type="caution">
    <text evidence="1">The sequence shown here is derived from an EMBL/GenBank/DDBJ whole genome shotgun (WGS) entry which is preliminary data.</text>
</comment>
<keyword evidence="2" id="KW-1185">Reference proteome</keyword>
<evidence type="ECO:0000313" key="1">
    <source>
        <dbReference type="EMBL" id="MCP3731993.1"/>
    </source>
</evidence>
<proteinExistence type="predicted"/>
<dbReference type="RefSeq" id="WP_254295047.1">
    <property type="nucleotide sequence ID" value="NZ_JAMLDX010000014.1"/>
</dbReference>
<gene>
    <name evidence="1" type="ORF">M9978_16330</name>
</gene>